<sequence length="122" mass="14332">MLGCVGARSSAMNTHLFLAYRFYQCPLPQHCTMSLYDDPTCNPPFLTFPCQFRCVYLRFSPSWIPFKFTIFSILVPPVCCTMMFWHPNALPSHCVFIFWMWRRVSGKSLADVHPRSPHRRHV</sequence>
<keyword evidence="2" id="KW-1185">Reference proteome</keyword>
<dbReference type="AlphaFoldDB" id="A0A165M5X3"/>
<name>A0A165M5X3_9AGAM</name>
<organism evidence="1 2">
    <name type="scientific">Neolentinus lepideus HHB14362 ss-1</name>
    <dbReference type="NCBI Taxonomy" id="1314782"/>
    <lineage>
        <taxon>Eukaryota</taxon>
        <taxon>Fungi</taxon>
        <taxon>Dikarya</taxon>
        <taxon>Basidiomycota</taxon>
        <taxon>Agaricomycotina</taxon>
        <taxon>Agaricomycetes</taxon>
        <taxon>Gloeophyllales</taxon>
        <taxon>Gloeophyllaceae</taxon>
        <taxon>Neolentinus</taxon>
    </lineage>
</organism>
<evidence type="ECO:0000313" key="1">
    <source>
        <dbReference type="EMBL" id="KZT17941.1"/>
    </source>
</evidence>
<reference evidence="1 2" key="1">
    <citation type="journal article" date="2016" name="Mol. Biol. Evol.">
        <title>Comparative Genomics of Early-Diverging Mushroom-Forming Fungi Provides Insights into the Origins of Lignocellulose Decay Capabilities.</title>
        <authorList>
            <person name="Nagy L.G."/>
            <person name="Riley R."/>
            <person name="Tritt A."/>
            <person name="Adam C."/>
            <person name="Daum C."/>
            <person name="Floudas D."/>
            <person name="Sun H."/>
            <person name="Yadav J.S."/>
            <person name="Pangilinan J."/>
            <person name="Larsson K.H."/>
            <person name="Matsuura K."/>
            <person name="Barry K."/>
            <person name="Labutti K."/>
            <person name="Kuo R."/>
            <person name="Ohm R.A."/>
            <person name="Bhattacharya S.S."/>
            <person name="Shirouzu T."/>
            <person name="Yoshinaga Y."/>
            <person name="Martin F.M."/>
            <person name="Grigoriev I.V."/>
            <person name="Hibbett D.S."/>
        </authorList>
    </citation>
    <scope>NUCLEOTIDE SEQUENCE [LARGE SCALE GENOMIC DNA]</scope>
    <source>
        <strain evidence="1 2">HHB14362 ss-1</strain>
    </source>
</reference>
<dbReference type="InParanoid" id="A0A165M5X3"/>
<proteinExistence type="predicted"/>
<accession>A0A165M5X3</accession>
<protein>
    <submittedName>
        <fullName evidence="1">Uncharacterized protein</fullName>
    </submittedName>
</protein>
<evidence type="ECO:0000313" key="2">
    <source>
        <dbReference type="Proteomes" id="UP000076761"/>
    </source>
</evidence>
<gene>
    <name evidence="1" type="ORF">NEOLEDRAFT_342742</name>
</gene>
<dbReference type="EMBL" id="KV425758">
    <property type="protein sequence ID" value="KZT17941.1"/>
    <property type="molecule type" value="Genomic_DNA"/>
</dbReference>
<dbReference type="Proteomes" id="UP000076761">
    <property type="component" value="Unassembled WGS sequence"/>
</dbReference>